<evidence type="ECO:0000313" key="1">
    <source>
        <dbReference type="EMBL" id="QAR31287.1"/>
    </source>
</evidence>
<evidence type="ECO:0000313" key="2">
    <source>
        <dbReference type="Proteomes" id="UP000287701"/>
    </source>
</evidence>
<accession>A0A3R5UYA5</accession>
<dbReference type="AlphaFoldDB" id="A0A3R5UYA5"/>
<sequence length="171" mass="19973">MSGTIKFFHPEETFVYQVDKSFCKVVYLRKKNCLVLEIESTESLDHLAEDSLQNEFPKVVFSVDDFPIDVENKKKLPGKIYEIPESTVEVEDEEGEVEEVFYTNLSVNEDDFEINNNELKFDTSKSGKLHLVWTGEVEDFTEETDELIRFEVKCSLIDKKIELREESFHEA</sequence>
<dbReference type="EMBL" id="CP035107">
    <property type="protein sequence ID" value="QAR31287.1"/>
    <property type="molecule type" value="Genomic_DNA"/>
</dbReference>
<reference evidence="1 2" key="1">
    <citation type="submission" date="2019-01" db="EMBL/GenBank/DDBJ databases">
        <title>Whole Genome of Ornithobacterium rhinotracheale FARPER-174b.</title>
        <authorList>
            <person name="Tataje-Lavanda L.A."/>
            <person name="Montalvan A."/>
            <person name="Montesinos R."/>
            <person name="Zimic M."/>
            <person name="Fernandez-Sanchez M."/>
            <person name="Fernandez-Diaz M."/>
        </authorList>
    </citation>
    <scope>NUCLEOTIDE SEQUENCE [LARGE SCALE GENOMIC DNA]</scope>
    <source>
        <strain evidence="1 2">FARPER-174b</strain>
    </source>
</reference>
<name>A0A3R5UYA5_ORNRH</name>
<protein>
    <submittedName>
        <fullName evidence="1">Uncharacterized protein</fullName>
    </submittedName>
</protein>
<dbReference type="Proteomes" id="UP000287701">
    <property type="component" value="Chromosome"/>
</dbReference>
<gene>
    <name evidence="1" type="ORF">EQP59_08030</name>
</gene>
<proteinExistence type="predicted"/>
<organism evidence="1 2">
    <name type="scientific">Ornithobacterium rhinotracheale</name>
    <dbReference type="NCBI Taxonomy" id="28251"/>
    <lineage>
        <taxon>Bacteria</taxon>
        <taxon>Pseudomonadati</taxon>
        <taxon>Bacteroidota</taxon>
        <taxon>Flavobacteriia</taxon>
        <taxon>Flavobacteriales</taxon>
        <taxon>Weeksellaceae</taxon>
        <taxon>Ornithobacterium</taxon>
    </lineage>
</organism>
<dbReference type="RefSeq" id="WP_128501723.1">
    <property type="nucleotide sequence ID" value="NZ_CP035107.1"/>
</dbReference>
<dbReference type="OrthoDB" id="1271812at2"/>